<protein>
    <recommendedName>
        <fullName evidence="5">DUF2946 domain-containing protein</fullName>
    </recommendedName>
</protein>
<dbReference type="InterPro" id="IPR046151">
    <property type="entry name" value="DUF6153"/>
</dbReference>
<evidence type="ECO:0000313" key="3">
    <source>
        <dbReference type="EMBL" id="GGO62329.1"/>
    </source>
</evidence>
<evidence type="ECO:0000256" key="2">
    <source>
        <dbReference type="SAM" id="Phobius"/>
    </source>
</evidence>
<gene>
    <name evidence="3" type="ORF">GCM10010910_12170</name>
</gene>
<dbReference type="Pfam" id="PF19650">
    <property type="entry name" value="DUF6153"/>
    <property type="match status" value="1"/>
</dbReference>
<dbReference type="Proteomes" id="UP000638043">
    <property type="component" value="Unassembled WGS sequence"/>
</dbReference>
<accession>A0ABQ2N0M3</accession>
<dbReference type="EMBL" id="BMMQ01000003">
    <property type="protein sequence ID" value="GGO62329.1"/>
    <property type="molecule type" value="Genomic_DNA"/>
</dbReference>
<reference evidence="4" key="1">
    <citation type="journal article" date="2019" name="Int. J. Syst. Evol. Microbiol.">
        <title>The Global Catalogue of Microorganisms (GCM) 10K type strain sequencing project: providing services to taxonomists for standard genome sequencing and annotation.</title>
        <authorList>
            <consortium name="The Broad Institute Genomics Platform"/>
            <consortium name="The Broad Institute Genome Sequencing Center for Infectious Disease"/>
            <person name="Wu L."/>
            <person name="Ma J."/>
        </authorList>
    </citation>
    <scope>NUCLEOTIDE SEQUENCE [LARGE SCALE GENOMIC DNA]</scope>
    <source>
        <strain evidence="4">CGMCC 4.7181</strain>
    </source>
</reference>
<keyword evidence="4" id="KW-1185">Reference proteome</keyword>
<name>A0ABQ2N0M3_9MICO</name>
<sequence length="154" mass="15958">MEGPRMHVAFRSARPQLSLRALLMLGAATLMVIVGLLAMHTFTAEPAGHGSPGLTHSTSAAGDEHAPDVMGSPDSVGTACDGPCHVSTGPDQGHNDMLTACVLALLAGLLLLLPPTLIHGRGLPLHRAMSLVRWGATGVFPRAPSLTFLSISRT</sequence>
<keyword evidence="2" id="KW-0812">Transmembrane</keyword>
<evidence type="ECO:0008006" key="5">
    <source>
        <dbReference type="Google" id="ProtNLM"/>
    </source>
</evidence>
<feature type="transmembrane region" description="Helical" evidence="2">
    <location>
        <begin position="21"/>
        <end position="42"/>
    </location>
</feature>
<evidence type="ECO:0000256" key="1">
    <source>
        <dbReference type="SAM" id="MobiDB-lite"/>
    </source>
</evidence>
<keyword evidence="2" id="KW-0472">Membrane</keyword>
<keyword evidence="2" id="KW-1133">Transmembrane helix</keyword>
<feature type="transmembrane region" description="Helical" evidence="2">
    <location>
        <begin position="97"/>
        <end position="118"/>
    </location>
</feature>
<feature type="region of interest" description="Disordered" evidence="1">
    <location>
        <begin position="49"/>
        <end position="74"/>
    </location>
</feature>
<comment type="caution">
    <text evidence="3">The sequence shown here is derived from an EMBL/GenBank/DDBJ whole genome shotgun (WGS) entry which is preliminary data.</text>
</comment>
<evidence type="ECO:0000313" key="4">
    <source>
        <dbReference type="Proteomes" id="UP000638043"/>
    </source>
</evidence>
<organism evidence="3 4">
    <name type="scientific">Microbacterium nanhaiense</name>
    <dbReference type="NCBI Taxonomy" id="1301026"/>
    <lineage>
        <taxon>Bacteria</taxon>
        <taxon>Bacillati</taxon>
        <taxon>Actinomycetota</taxon>
        <taxon>Actinomycetes</taxon>
        <taxon>Micrococcales</taxon>
        <taxon>Microbacteriaceae</taxon>
        <taxon>Microbacterium</taxon>
    </lineage>
</organism>
<proteinExistence type="predicted"/>